<dbReference type="PROSITE" id="PS50069">
    <property type="entry name" value="CULLIN_2"/>
    <property type="match status" value="1"/>
</dbReference>
<dbReference type="InterPro" id="IPR059120">
    <property type="entry name" value="Cullin-like_AB"/>
</dbReference>
<dbReference type="InterPro" id="IPR036390">
    <property type="entry name" value="WH_DNA-bd_sf"/>
</dbReference>
<dbReference type="InterPro" id="IPR044554">
    <property type="entry name" value="ANAPC2"/>
</dbReference>
<dbReference type="InterPro" id="IPR014786">
    <property type="entry name" value="ANAPC2_C"/>
</dbReference>
<dbReference type="Proteomes" id="UP001307889">
    <property type="component" value="Chromosome 9"/>
</dbReference>
<dbReference type="Gene3D" id="1.20.1310.10">
    <property type="entry name" value="Cullin Repeats"/>
    <property type="match status" value="1"/>
</dbReference>
<keyword evidence="2" id="KW-0132">Cell division</keyword>
<dbReference type="PANTHER" id="PTHR45957:SF1">
    <property type="entry name" value="ANAPHASE-PROMOTING COMPLEX SUBUNIT 2"/>
    <property type="match status" value="1"/>
</dbReference>
<evidence type="ECO:0000256" key="2">
    <source>
        <dbReference type="ARBA" id="ARBA00022618"/>
    </source>
</evidence>
<dbReference type="SUPFAM" id="SSF75632">
    <property type="entry name" value="Cullin homology domain"/>
    <property type="match status" value="1"/>
</dbReference>
<dbReference type="PANTHER" id="PTHR45957">
    <property type="entry name" value="ANAPHASE-PROMOTING COMPLEX SUBUNIT 2"/>
    <property type="match status" value="1"/>
</dbReference>
<evidence type="ECO:0000259" key="7">
    <source>
        <dbReference type="PROSITE" id="PS50069"/>
    </source>
</evidence>
<evidence type="ECO:0000256" key="4">
    <source>
        <dbReference type="ARBA" id="ARBA00022786"/>
    </source>
</evidence>
<sequence length="769" mass="88813">MDSPGEDEIWADMAVIFPVFNDAPWSEPAPAVDPALWESFVRALAKHDMCELLEDIMVAKISEHLLEVAEEFWARVTDQTVLGFDRFKQAVQGLDRDSANMLQYVRRIEDMRRMAGVTRKIYGIDDWSVLLKYLIRATLHSQLPVPKELSAIGDFYALSFKVFYHQEKSSREFNESGEEYHCNGCVELAEDCKCDQIIASFHFVNRILIKLELLERLAGDVLTSLMHKQIESHVQDTCESCYTMCFIEPLEKWLNSVVVGWLNHLYSTAPECPETQSKLITFKRKLNHLLYETYTMSRIDQLFNIIIEYPESSPAITDLKLCLKKTHLRPVLVEKLKATLGKRLLHPGVNTPDIITAYISSIKALRDLDPTGIILETCTNPVRQYLRGREDTMRCVVMSLTEEGPGDLADELAYGDESNQVETNWEEWLPDPIDASDTKEDKERQSWDIISMLVNVYGSKEVFVHEYRNLLADRLLTQYSYNTEKETRYLKLLKLRFDDSQLHYCEVMLRDVFDSKRLNTHLHAEPNFGLNQQELEVTCMILSAQFWPVFKEEKLELPEKIKKHLEIYTKAYEAIKGNRTLCWKPHLGSVNIELELKGRTANYTVTPTHAAIIWHFQEKDQWTIDELSGVLHVPPTVLRRRIGYWQTQGLLKEVATDTFLLVEDSAARTAKNVAASDAMMCEDDEAESIMASAQDQREEELQVFWTYIFGMLKNLESLPLDRIHMMLKMFASQGPSAVECSLQQLKQFLDAKVRDHKLLFSGGFYRLPK</sequence>
<dbReference type="InterPro" id="IPR036317">
    <property type="entry name" value="Cullin_homology_sf"/>
</dbReference>
<evidence type="ECO:0000256" key="5">
    <source>
        <dbReference type="ARBA" id="ARBA00023306"/>
    </source>
</evidence>
<dbReference type="EMBL" id="AP028917">
    <property type="protein sequence ID" value="BES98851.1"/>
    <property type="molecule type" value="Genomic_DNA"/>
</dbReference>
<feature type="domain" description="Cullin family profile" evidence="7">
    <location>
        <begin position="416"/>
        <end position="646"/>
    </location>
</feature>
<protein>
    <recommendedName>
        <fullName evidence="1">Anaphase-promoting complex subunit 2</fullName>
    </recommendedName>
</protein>
<accession>A0ABN7B6U5</accession>
<evidence type="ECO:0000256" key="1">
    <source>
        <dbReference type="ARBA" id="ARBA00016068"/>
    </source>
</evidence>
<evidence type="ECO:0000256" key="3">
    <source>
        <dbReference type="ARBA" id="ARBA00022776"/>
    </source>
</evidence>
<dbReference type="Gene3D" id="1.10.10.10">
    <property type="entry name" value="Winged helix-like DNA-binding domain superfamily/Winged helix DNA-binding domain"/>
    <property type="match status" value="1"/>
</dbReference>
<dbReference type="Gene3D" id="3.30.230.130">
    <property type="entry name" value="Cullin, Chain C, Domain 2"/>
    <property type="match status" value="1"/>
</dbReference>
<proteinExistence type="inferred from homology"/>
<evidence type="ECO:0000313" key="8">
    <source>
        <dbReference type="EMBL" id="BES98851.1"/>
    </source>
</evidence>
<dbReference type="SUPFAM" id="SSF46785">
    <property type="entry name" value="Winged helix' DNA-binding domain"/>
    <property type="match status" value="1"/>
</dbReference>
<comment type="similarity">
    <text evidence="6">Belongs to the cullin family.</text>
</comment>
<organism evidence="8 9">
    <name type="scientific">Nesidiocoris tenuis</name>
    <dbReference type="NCBI Taxonomy" id="355587"/>
    <lineage>
        <taxon>Eukaryota</taxon>
        <taxon>Metazoa</taxon>
        <taxon>Ecdysozoa</taxon>
        <taxon>Arthropoda</taxon>
        <taxon>Hexapoda</taxon>
        <taxon>Insecta</taxon>
        <taxon>Pterygota</taxon>
        <taxon>Neoptera</taxon>
        <taxon>Paraneoptera</taxon>
        <taxon>Hemiptera</taxon>
        <taxon>Heteroptera</taxon>
        <taxon>Panheteroptera</taxon>
        <taxon>Cimicomorpha</taxon>
        <taxon>Miridae</taxon>
        <taxon>Dicyphina</taxon>
        <taxon>Nesidiocoris</taxon>
    </lineage>
</organism>
<dbReference type="SMART" id="SM00182">
    <property type="entry name" value="CULLIN"/>
    <property type="match status" value="1"/>
</dbReference>
<dbReference type="InterPro" id="IPR036388">
    <property type="entry name" value="WH-like_DNA-bd_sf"/>
</dbReference>
<name>A0ABN7B6U5_9HEMI</name>
<gene>
    <name evidence="8" type="ORF">NTJ_11667</name>
</gene>
<evidence type="ECO:0000313" key="9">
    <source>
        <dbReference type="Proteomes" id="UP001307889"/>
    </source>
</evidence>
<reference evidence="8 9" key="1">
    <citation type="submission" date="2023-09" db="EMBL/GenBank/DDBJ databases">
        <title>Nesidiocoris tenuis whole genome shotgun sequence.</title>
        <authorList>
            <person name="Shibata T."/>
            <person name="Shimoda M."/>
            <person name="Kobayashi T."/>
            <person name="Uehara T."/>
        </authorList>
    </citation>
    <scope>NUCLEOTIDE SEQUENCE [LARGE SCALE GENOMIC DNA]</scope>
    <source>
        <strain evidence="8 9">Japan</strain>
    </source>
</reference>
<dbReference type="InterPro" id="IPR057975">
    <property type="entry name" value="TPR_ANAPC2"/>
</dbReference>
<keyword evidence="4" id="KW-0833">Ubl conjugation pathway</keyword>
<evidence type="ECO:0000256" key="6">
    <source>
        <dbReference type="PROSITE-ProRule" id="PRU00330"/>
    </source>
</evidence>
<dbReference type="InterPro" id="IPR016158">
    <property type="entry name" value="Cullin_homology"/>
</dbReference>
<keyword evidence="3" id="KW-0498">Mitosis</keyword>
<dbReference type="Pfam" id="PF25773">
    <property type="entry name" value="TPR_ANAPC2"/>
    <property type="match status" value="1"/>
</dbReference>
<keyword evidence="9" id="KW-1185">Reference proteome</keyword>
<dbReference type="Pfam" id="PF08672">
    <property type="entry name" value="ANAPC2"/>
    <property type="match status" value="1"/>
</dbReference>
<dbReference type="Pfam" id="PF26557">
    <property type="entry name" value="Cullin_AB"/>
    <property type="match status" value="1"/>
</dbReference>
<dbReference type="SMART" id="SM01013">
    <property type="entry name" value="APC2"/>
    <property type="match status" value="1"/>
</dbReference>
<keyword evidence="5" id="KW-0131">Cell cycle</keyword>